<evidence type="ECO:0000259" key="1">
    <source>
        <dbReference type="Pfam" id="PF01878"/>
    </source>
</evidence>
<evidence type="ECO:0000313" key="2">
    <source>
        <dbReference type="EMBL" id="AEB11768.1"/>
    </source>
</evidence>
<feature type="domain" description="EVE" evidence="1">
    <location>
        <begin position="2"/>
        <end position="147"/>
    </location>
</feature>
<gene>
    <name evidence="2" type="ordered locus">Marky_1026</name>
</gene>
<accession>F2NLE9</accession>
<organism evidence="2 3">
    <name type="scientific">Marinithermus hydrothermalis (strain DSM 14884 / JCM 11576 / T1)</name>
    <dbReference type="NCBI Taxonomy" id="869210"/>
    <lineage>
        <taxon>Bacteria</taxon>
        <taxon>Thermotogati</taxon>
        <taxon>Deinococcota</taxon>
        <taxon>Deinococci</taxon>
        <taxon>Thermales</taxon>
        <taxon>Thermaceae</taxon>
        <taxon>Marinithermus</taxon>
    </lineage>
</organism>
<dbReference type="InterPro" id="IPR002740">
    <property type="entry name" value="EVE_domain"/>
</dbReference>
<dbReference type="SUPFAM" id="SSF88697">
    <property type="entry name" value="PUA domain-like"/>
    <property type="match status" value="1"/>
</dbReference>
<sequence length="156" mass="17950">MRYWLLKSEPETYSIDDLAREGRAVWDGVRNYQARNFLREMQEDDLAFFYHSNARPPGVVGLARVVRAGVVDPTQFDPQSPYYDPKATPEAPRWHTVEVAFVRRFPRMVPLSTLREVFTPEELWILRRGNRLSVVPVPEEVAKRILALAEGVAAVP</sequence>
<dbReference type="PANTHER" id="PTHR14087">
    <property type="entry name" value="THYMOCYTE NUCLEAR PROTEIN 1"/>
    <property type="match status" value="1"/>
</dbReference>
<dbReference type="Proteomes" id="UP000007030">
    <property type="component" value="Chromosome"/>
</dbReference>
<keyword evidence="3" id="KW-1185">Reference proteome</keyword>
<name>F2NLE9_MARHT</name>
<dbReference type="AlphaFoldDB" id="F2NLE9"/>
<dbReference type="InterPro" id="IPR047197">
    <property type="entry name" value="THYN1-like_EVE"/>
</dbReference>
<dbReference type="STRING" id="869210.Marky_1026"/>
<dbReference type="CDD" id="cd21133">
    <property type="entry name" value="EVE"/>
    <property type="match status" value="1"/>
</dbReference>
<protein>
    <submittedName>
        <fullName evidence="2">Uncharacterized protein family UPF0310</fullName>
    </submittedName>
</protein>
<evidence type="ECO:0000313" key="3">
    <source>
        <dbReference type="Proteomes" id="UP000007030"/>
    </source>
</evidence>
<dbReference type="Pfam" id="PF01878">
    <property type="entry name" value="EVE"/>
    <property type="match status" value="1"/>
</dbReference>
<dbReference type="KEGG" id="mhd:Marky_1026"/>
<dbReference type="InterPro" id="IPR052181">
    <property type="entry name" value="5hmC_binding"/>
</dbReference>
<dbReference type="eggNOG" id="COG2947">
    <property type="taxonomic scope" value="Bacteria"/>
</dbReference>
<dbReference type="Gene3D" id="3.10.590.10">
    <property type="entry name" value="ph1033 like domains"/>
    <property type="match status" value="1"/>
</dbReference>
<dbReference type="PANTHER" id="PTHR14087:SF7">
    <property type="entry name" value="THYMOCYTE NUCLEAR PROTEIN 1"/>
    <property type="match status" value="1"/>
</dbReference>
<proteinExistence type="predicted"/>
<dbReference type="OrthoDB" id="9791347at2"/>
<dbReference type="EMBL" id="CP002630">
    <property type="protein sequence ID" value="AEB11768.1"/>
    <property type="molecule type" value="Genomic_DNA"/>
</dbReference>
<dbReference type="HOGENOM" id="CLU_041799_2_2_0"/>
<dbReference type="InterPro" id="IPR015947">
    <property type="entry name" value="PUA-like_sf"/>
</dbReference>
<reference evidence="2 3" key="1">
    <citation type="journal article" date="2012" name="Stand. Genomic Sci.">
        <title>Complete genome sequence of the aerobic, heterotroph Marinithermus hydrothermalis type strain (T1(T)) from a deep-sea hydrothermal vent chimney.</title>
        <authorList>
            <person name="Copeland A."/>
            <person name="Gu W."/>
            <person name="Yasawong M."/>
            <person name="Lapidus A."/>
            <person name="Lucas S."/>
            <person name="Deshpande S."/>
            <person name="Pagani I."/>
            <person name="Tapia R."/>
            <person name="Cheng J.F."/>
            <person name="Goodwin L.A."/>
            <person name="Pitluck S."/>
            <person name="Liolios K."/>
            <person name="Ivanova N."/>
            <person name="Mavromatis K."/>
            <person name="Mikhailova N."/>
            <person name="Pati A."/>
            <person name="Chen A."/>
            <person name="Palaniappan K."/>
            <person name="Land M."/>
            <person name="Pan C."/>
            <person name="Brambilla E.M."/>
            <person name="Rohde M."/>
            <person name="Tindall B.J."/>
            <person name="Sikorski J."/>
            <person name="Goker M."/>
            <person name="Detter J.C."/>
            <person name="Bristow J."/>
            <person name="Eisen J.A."/>
            <person name="Markowitz V."/>
            <person name="Hugenholtz P."/>
            <person name="Kyrpides N.C."/>
            <person name="Klenk H.P."/>
            <person name="Woyke T."/>
        </authorList>
    </citation>
    <scope>NUCLEOTIDE SEQUENCE [LARGE SCALE GENOMIC DNA]</scope>
    <source>
        <strain evidence="3">DSM 14884 / JCM 11576 / T1</strain>
    </source>
</reference>
<dbReference type="RefSeq" id="WP_013703816.1">
    <property type="nucleotide sequence ID" value="NC_015387.1"/>
</dbReference>